<dbReference type="AlphaFoldDB" id="A0A679BB45"/>
<dbReference type="EMBL" id="AP018866">
    <property type="protein sequence ID" value="BBF89625.1"/>
    <property type="molecule type" value="Genomic_DNA"/>
</dbReference>
<organism evidence="2">
    <name type="scientific">Oryza glaberrima</name>
    <name type="common">African rice</name>
    <dbReference type="NCBI Taxonomy" id="4538"/>
    <lineage>
        <taxon>Eukaryota</taxon>
        <taxon>Viridiplantae</taxon>
        <taxon>Streptophyta</taxon>
        <taxon>Embryophyta</taxon>
        <taxon>Tracheophyta</taxon>
        <taxon>Spermatophyta</taxon>
        <taxon>Magnoliopsida</taxon>
        <taxon>Liliopsida</taxon>
        <taxon>Poales</taxon>
        <taxon>Poaceae</taxon>
        <taxon>BOP clade</taxon>
        <taxon>Oryzoideae</taxon>
        <taxon>Oryzeae</taxon>
        <taxon>Oryzinae</taxon>
        <taxon>Oryza</taxon>
    </lineage>
</organism>
<name>A0A679BB45_ORYGL</name>
<evidence type="ECO:0000313" key="2">
    <source>
        <dbReference type="EMBL" id="BBF89625.1"/>
    </source>
</evidence>
<feature type="region of interest" description="Disordered" evidence="1">
    <location>
        <begin position="1"/>
        <end position="56"/>
    </location>
</feature>
<proteinExistence type="predicted"/>
<feature type="compositionally biased region" description="Polar residues" evidence="1">
    <location>
        <begin position="1"/>
        <end position="24"/>
    </location>
</feature>
<protein>
    <submittedName>
        <fullName evidence="2">Uncharacterized protein</fullName>
    </submittedName>
</protein>
<evidence type="ECO:0000256" key="1">
    <source>
        <dbReference type="SAM" id="MobiDB-lite"/>
    </source>
</evidence>
<reference evidence="2" key="1">
    <citation type="submission" date="2018-08" db="EMBL/GenBank/DDBJ databases">
        <title>Oryza glaberrima genomic DNA, chromosome 11, BAC clone:Ogla0085B21.</title>
        <authorList>
            <person name="Wu J."/>
            <person name="Kanamori H."/>
        </authorList>
    </citation>
    <scope>NUCLEOTIDE SEQUENCE</scope>
    <source>
        <strain evidence="2">IRGC104038</strain>
    </source>
</reference>
<accession>A0A679BB45</accession>
<sequence>MAQAATTSTPLPTQAPCTTTSTGFRASPASPGWCGGAPRPRALGRRRSARRGPWWGSWGPELDAAQKCGPLAESTTARVTASVLNPRRSATIVVEVANRCHRRRRLYRRQSSPSTAVVPKVAIVVVWIQLHPTSIPSVPAGSIRRDVDSGDAAWIQEEGATSAASAYASLGCGCRRSCHSPPTPSPSTTVAVVVSIRHR</sequence>
<gene>
    <name evidence="2" type="primary">Ogla0085B21.20</name>
</gene>